<evidence type="ECO:0000313" key="1">
    <source>
        <dbReference type="EMBL" id="USE78942.1"/>
    </source>
</evidence>
<protein>
    <submittedName>
        <fullName evidence="1">Uncharacterized protein</fullName>
    </submittedName>
</protein>
<dbReference type="Proteomes" id="UP001056648">
    <property type="component" value="Chromosome 2"/>
</dbReference>
<evidence type="ECO:0000313" key="2">
    <source>
        <dbReference type="Proteomes" id="UP001056648"/>
    </source>
</evidence>
<name>A0ABY4VRN5_9BURK</name>
<reference evidence="1" key="1">
    <citation type="submission" date="2022-06" db="EMBL/GenBank/DDBJ databases">
        <title>Complete genome sequence and characterization of Cupriavidus gilardii QJ1 isolated from contaminating cells.</title>
        <authorList>
            <person name="Qi J."/>
        </authorList>
    </citation>
    <scope>NUCLEOTIDE SEQUENCE</scope>
    <source>
        <strain evidence="1">QJ1</strain>
    </source>
</reference>
<dbReference type="EMBL" id="CP098736">
    <property type="protein sequence ID" value="USE78942.1"/>
    <property type="molecule type" value="Genomic_DNA"/>
</dbReference>
<gene>
    <name evidence="1" type="ORF">NDR89_20105</name>
</gene>
<dbReference type="RefSeq" id="WP_252252678.1">
    <property type="nucleotide sequence ID" value="NZ_CP098736.1"/>
</dbReference>
<keyword evidence="2" id="KW-1185">Reference proteome</keyword>
<sequence length="119" mass="13282">MSAFCVYGMSFTLALKRAEKKVSSVGLSMEDWRKQVHDAAEQILLSAKPTQVSPTFDAPQFAQDWIEVAERTSRVHAPRVMVRAPKVDKHGNVVKDKRTGLPALGWKPYTKTNGGRDAR</sequence>
<organism evidence="1 2">
    <name type="scientific">Cupriavidus gilardii</name>
    <dbReference type="NCBI Taxonomy" id="82541"/>
    <lineage>
        <taxon>Bacteria</taxon>
        <taxon>Pseudomonadati</taxon>
        <taxon>Pseudomonadota</taxon>
        <taxon>Betaproteobacteria</taxon>
        <taxon>Burkholderiales</taxon>
        <taxon>Burkholderiaceae</taxon>
        <taxon>Cupriavidus</taxon>
    </lineage>
</organism>
<proteinExistence type="predicted"/>
<accession>A0ABY4VRN5</accession>